<name>A0A926EGW8_9FIRM</name>
<protein>
    <submittedName>
        <fullName evidence="1">Polymer-forming cytoskeletal protein</fullName>
    </submittedName>
</protein>
<dbReference type="EMBL" id="JACRSY010000001">
    <property type="protein sequence ID" value="MBC8578027.1"/>
    <property type="molecule type" value="Genomic_DNA"/>
</dbReference>
<evidence type="ECO:0000313" key="2">
    <source>
        <dbReference type="Proteomes" id="UP000655830"/>
    </source>
</evidence>
<organism evidence="1 2">
    <name type="scientific">Zhenhengia yiwuensis</name>
    <dbReference type="NCBI Taxonomy" id="2763666"/>
    <lineage>
        <taxon>Bacteria</taxon>
        <taxon>Bacillati</taxon>
        <taxon>Bacillota</taxon>
        <taxon>Clostridia</taxon>
        <taxon>Lachnospirales</taxon>
        <taxon>Lachnospiraceae</taxon>
        <taxon>Zhenhengia</taxon>
    </lineage>
</organism>
<keyword evidence="2" id="KW-1185">Reference proteome</keyword>
<sequence>MRNRDLHISGAGSYPGGEFDSVSISGSGKINGDIRCKSFSGSGASKVVGNVVCERFSCSGSGKVTGNVEGLEIKASGCCKIEGDVKGGSLSVSGATKIVGSVKGEIVCGSGALSVGKNIEAEEVRIDGSIKNEGTINAEKVIIECRSGNGTCSFNEIGASTVSINGYSETSRPYLYKLFGMFTGGSMEGITGNLIEGDTIYVANAKVDTIRGEHITLGPNAEVRCVEYTQEIKVSETAIVKDIIKL</sequence>
<evidence type="ECO:0000313" key="1">
    <source>
        <dbReference type="EMBL" id="MBC8578027.1"/>
    </source>
</evidence>
<dbReference type="AlphaFoldDB" id="A0A926EGW8"/>
<dbReference type="RefSeq" id="WP_177671226.1">
    <property type="nucleotide sequence ID" value="NZ_JACRSY010000001.1"/>
</dbReference>
<comment type="caution">
    <text evidence="1">The sequence shown here is derived from an EMBL/GenBank/DDBJ whole genome shotgun (WGS) entry which is preliminary data.</text>
</comment>
<accession>A0A926EGW8</accession>
<reference evidence="1" key="1">
    <citation type="submission" date="2020-08" db="EMBL/GenBank/DDBJ databases">
        <title>Genome public.</title>
        <authorList>
            <person name="Liu C."/>
            <person name="Sun Q."/>
        </authorList>
    </citation>
    <scope>NUCLEOTIDE SEQUENCE</scope>
    <source>
        <strain evidence="1">NSJ-12</strain>
    </source>
</reference>
<dbReference type="Proteomes" id="UP000655830">
    <property type="component" value="Unassembled WGS sequence"/>
</dbReference>
<proteinExistence type="predicted"/>
<gene>
    <name evidence="1" type="ORF">H8718_00550</name>
</gene>